<dbReference type="EMBL" id="LT882683">
    <property type="protein sequence ID" value="SMY27117.1"/>
    <property type="molecule type" value="Genomic_DNA"/>
</dbReference>
<dbReference type="Proteomes" id="UP000215453">
    <property type="component" value="Chromosome 8"/>
</dbReference>
<protein>
    <recommendedName>
        <fullName evidence="5">Scramblase-domain-containing protein</fullName>
    </recommendedName>
</protein>
<feature type="compositionally biased region" description="Gly residues" evidence="2">
    <location>
        <begin position="561"/>
        <end position="600"/>
    </location>
</feature>
<sequence>MSAARWSLRLPRSALLDSAEQRTVQCSAGLQRFDQRRCFRKPPQKPARSGRAPMNKSNRDNRGGIDAQSGLSNSRDLISQQNQKRDIADRESNEPGRVQNTEGQPTEQSEPGRNSQLAATLAQSDTSDLVTEVHIPDGPDGILPKNHPALALLGNSSLVIQRQIEMMNIIIGFEQANRYIIMDGQGQTIGYIAEQDHGIGQGIMRQMARTHRSFTTHIFDQYEREVLRIHRPFAYINSRIRIYDPVPEGGYAEMETSTALQGTSASSAVNQASVAQVSPLKLDEMRIIGEAQQQWAPLRRKYNLFSYRALAPTPEQDNTPRLTSGDQPTSSTTALTEAKMPEAAIESGMLQFAHVNEPFLSWDFTLRDESQSVIGSVNRNFGGFAREIFTDTGVYALRMDSAAQTAALESADGKEVERYEREATAMTLDQRAVMLATAVSIDFDYFSRHSGQGSGMGFMPFMWPMGGGAAEGGAAGAAGAAGEAGAVGEGAVGAAGAATRGIGGVAAGEGAVGAAGGMAGYEAMQRGMNGPRGGDDASPTANEPFVDGQSPQQSADDGDVWGEGGDPWGGQGQGGDPWGGHSGGNGPEVPSGGDGGGGGWIDSISDFFGD</sequence>
<dbReference type="PANTHER" id="PTHR23248:SF9">
    <property type="entry name" value="PHOSPHOLIPID SCRAMBLASE"/>
    <property type="match status" value="1"/>
</dbReference>
<reference evidence="3 4" key="1">
    <citation type="submission" date="2016-10" db="EMBL/GenBank/DDBJ databases">
        <authorList>
            <person name="Varghese N."/>
        </authorList>
    </citation>
    <scope>NUCLEOTIDE SEQUENCE [LARGE SCALE GENOMIC DNA]</scope>
</reference>
<proteinExistence type="inferred from homology"/>
<dbReference type="GO" id="GO:0005886">
    <property type="term" value="C:plasma membrane"/>
    <property type="evidence" value="ECO:0007669"/>
    <property type="project" value="TreeGrafter"/>
</dbReference>
<dbReference type="InterPro" id="IPR005552">
    <property type="entry name" value="Scramblase"/>
</dbReference>
<feature type="compositionally biased region" description="Basic and acidic residues" evidence="2">
    <location>
        <begin position="83"/>
        <end position="94"/>
    </location>
</feature>
<dbReference type="GO" id="GO:0017128">
    <property type="term" value="F:phospholipid scramblase activity"/>
    <property type="evidence" value="ECO:0007669"/>
    <property type="project" value="InterPro"/>
</dbReference>
<feature type="region of interest" description="Disordered" evidence="2">
    <location>
        <begin position="1"/>
        <end position="125"/>
    </location>
</feature>
<accession>A0A1Y6LRV5</accession>
<feature type="region of interest" description="Disordered" evidence="2">
    <location>
        <begin position="312"/>
        <end position="334"/>
    </location>
</feature>
<feature type="compositionally biased region" description="Polar residues" evidence="2">
    <location>
        <begin position="315"/>
        <end position="334"/>
    </location>
</feature>
<comment type="similarity">
    <text evidence="1">Belongs to the phospholipid scramblase family.</text>
</comment>
<gene>
    <name evidence="3" type="ORF">ZT1A5_G8561</name>
</gene>
<evidence type="ECO:0000256" key="2">
    <source>
        <dbReference type="SAM" id="MobiDB-lite"/>
    </source>
</evidence>
<organism evidence="3 4">
    <name type="scientific">Zymoseptoria tritici ST99CH_1A5</name>
    <dbReference type="NCBI Taxonomy" id="1276529"/>
    <lineage>
        <taxon>Eukaryota</taxon>
        <taxon>Fungi</taxon>
        <taxon>Dikarya</taxon>
        <taxon>Ascomycota</taxon>
        <taxon>Pezizomycotina</taxon>
        <taxon>Dothideomycetes</taxon>
        <taxon>Dothideomycetidae</taxon>
        <taxon>Mycosphaerellales</taxon>
        <taxon>Mycosphaerellaceae</taxon>
        <taxon>Zymoseptoria</taxon>
    </lineage>
</organism>
<name>A0A1Y6LRV5_ZYMTR</name>
<dbReference type="PANTHER" id="PTHR23248">
    <property type="entry name" value="PHOSPHOLIPID SCRAMBLASE-RELATED"/>
    <property type="match status" value="1"/>
</dbReference>
<evidence type="ECO:0000313" key="4">
    <source>
        <dbReference type="Proteomes" id="UP000215453"/>
    </source>
</evidence>
<feature type="compositionally biased region" description="Polar residues" evidence="2">
    <location>
        <begin position="69"/>
        <end position="82"/>
    </location>
</feature>
<feature type="region of interest" description="Disordered" evidence="2">
    <location>
        <begin position="526"/>
        <end position="610"/>
    </location>
</feature>
<evidence type="ECO:0000256" key="1">
    <source>
        <dbReference type="ARBA" id="ARBA00005350"/>
    </source>
</evidence>
<evidence type="ECO:0000313" key="3">
    <source>
        <dbReference type="EMBL" id="SMY27117.1"/>
    </source>
</evidence>
<evidence type="ECO:0008006" key="5">
    <source>
        <dbReference type="Google" id="ProtNLM"/>
    </source>
</evidence>
<dbReference type="Pfam" id="PF03803">
    <property type="entry name" value="Scramblase"/>
    <property type="match status" value="2"/>
</dbReference>
<feature type="compositionally biased region" description="Polar residues" evidence="2">
    <location>
        <begin position="98"/>
        <end position="125"/>
    </location>
</feature>
<dbReference type="AlphaFoldDB" id="A0A1Y6LRV5"/>